<evidence type="ECO:0000313" key="2">
    <source>
        <dbReference type="EMBL" id="CAA9541219.1"/>
    </source>
</evidence>
<dbReference type="EMBL" id="CADCWF010000044">
    <property type="protein sequence ID" value="CAA9541219.1"/>
    <property type="molecule type" value="Genomic_DNA"/>
</dbReference>
<proteinExistence type="predicted"/>
<dbReference type="AlphaFoldDB" id="A0A6J4U5D8"/>
<feature type="non-terminal residue" evidence="2">
    <location>
        <position position="93"/>
    </location>
</feature>
<accession>A0A6J4U5D8</accession>
<gene>
    <name evidence="2" type="ORF">AVDCRST_MAG59-853</name>
</gene>
<feature type="region of interest" description="Disordered" evidence="1">
    <location>
        <begin position="1"/>
        <end position="93"/>
    </location>
</feature>
<reference evidence="2" key="1">
    <citation type="submission" date="2020-02" db="EMBL/GenBank/DDBJ databases">
        <authorList>
            <person name="Meier V. D."/>
        </authorList>
    </citation>
    <scope>NUCLEOTIDE SEQUENCE</scope>
    <source>
        <strain evidence="2">AVDCRST_MAG59</strain>
    </source>
</reference>
<organism evidence="2">
    <name type="scientific">uncultured Thermomicrobiales bacterium</name>
    <dbReference type="NCBI Taxonomy" id="1645740"/>
    <lineage>
        <taxon>Bacteria</taxon>
        <taxon>Pseudomonadati</taxon>
        <taxon>Thermomicrobiota</taxon>
        <taxon>Thermomicrobia</taxon>
        <taxon>Thermomicrobiales</taxon>
        <taxon>environmental samples</taxon>
    </lineage>
</organism>
<sequence length="93" mass="9936">DGVGAASGGNPRDRGGARRRARSRIRLRRSRGVGGRQRHRPPGRPGPGPRPARSCRDQARPRRSAWASGRCGDRGGGQSLHQGGGAPRRNPFV</sequence>
<evidence type="ECO:0000256" key="1">
    <source>
        <dbReference type="SAM" id="MobiDB-lite"/>
    </source>
</evidence>
<feature type="compositionally biased region" description="Gly residues" evidence="1">
    <location>
        <begin position="74"/>
        <end position="86"/>
    </location>
</feature>
<name>A0A6J4U5D8_9BACT</name>
<feature type="non-terminal residue" evidence="2">
    <location>
        <position position="1"/>
    </location>
</feature>
<protein>
    <submittedName>
        <fullName evidence="2">Uncharacterized protein</fullName>
    </submittedName>
</protein>
<feature type="compositionally biased region" description="Basic residues" evidence="1">
    <location>
        <begin position="17"/>
        <end position="42"/>
    </location>
</feature>